<dbReference type="AlphaFoldDB" id="A0A8H6VRR4"/>
<evidence type="ECO:0000259" key="2">
    <source>
        <dbReference type="PROSITE" id="PS50076"/>
    </source>
</evidence>
<sequence length="391" mass="44042">MPSSSALSASGLSFLDLRTIIKVDIEASNELQTRIDRLRRDFKDGRRPPGKEIEELELANKDMTKDLVQRIEKIENAGPLTPADREMLQALNARLTVCDRQGMQLTELRDLEAHFDLREAERIRRESMYQSPLPLGGAPRKPSVVNTVQQPAESNVFPPPPPPFTPPYTPSSFTQSFTPQQGGISFTSPSYARQSSNSPRSSGIRLNELIESPYFPPPPTEDIREVPYSTTSPGSSARRPSSFGIPSPPAASHPAPDYRPPAEQQARRGSNRSGTGEYQFYSYADYSSDEEDDSEFVAEWEKTRWPLAYRVLDIDPSLDPRSVQEEAMNLKHDPARFPNDPDAPARWAAINKAFDVLVHPVRKQNYDIHGNEPQELKEIDVEELKIIDEMR</sequence>
<feature type="non-terminal residue" evidence="3">
    <location>
        <position position="391"/>
    </location>
</feature>
<dbReference type="PROSITE" id="PS50076">
    <property type="entry name" value="DNAJ_2"/>
    <property type="match status" value="1"/>
</dbReference>
<accession>A0A8H6VRR4</accession>
<feature type="compositionally biased region" description="Pro residues" evidence="1">
    <location>
        <begin position="157"/>
        <end position="169"/>
    </location>
</feature>
<proteinExistence type="predicted"/>
<feature type="domain" description="J" evidence="2">
    <location>
        <begin position="307"/>
        <end position="370"/>
    </location>
</feature>
<evidence type="ECO:0000313" key="4">
    <source>
        <dbReference type="Proteomes" id="UP000660729"/>
    </source>
</evidence>
<dbReference type="Gene3D" id="1.10.287.110">
    <property type="entry name" value="DnaJ domain"/>
    <property type="match status" value="1"/>
</dbReference>
<reference evidence="3" key="1">
    <citation type="submission" date="2020-04" db="EMBL/GenBank/DDBJ databases">
        <title>Draft genome resource of the tomato pathogen Pseudocercospora fuligena.</title>
        <authorList>
            <person name="Zaccaron A."/>
        </authorList>
    </citation>
    <scope>NUCLEOTIDE SEQUENCE</scope>
    <source>
        <strain evidence="3">PF001</strain>
    </source>
</reference>
<protein>
    <recommendedName>
        <fullName evidence="2">J domain-containing protein</fullName>
    </recommendedName>
</protein>
<feature type="compositionally biased region" description="Low complexity" evidence="1">
    <location>
        <begin position="170"/>
        <end position="181"/>
    </location>
</feature>
<feature type="region of interest" description="Disordered" evidence="1">
    <location>
        <begin position="149"/>
        <end position="277"/>
    </location>
</feature>
<dbReference type="InterPro" id="IPR036869">
    <property type="entry name" value="J_dom_sf"/>
</dbReference>
<name>A0A8H6VRR4_9PEZI</name>
<gene>
    <name evidence="3" type="ORF">HII31_00505</name>
</gene>
<dbReference type="EMBL" id="JABCIY010000003">
    <property type="protein sequence ID" value="KAF7198149.1"/>
    <property type="molecule type" value="Genomic_DNA"/>
</dbReference>
<comment type="caution">
    <text evidence="3">The sequence shown here is derived from an EMBL/GenBank/DDBJ whole genome shotgun (WGS) entry which is preliminary data.</text>
</comment>
<dbReference type="InterPro" id="IPR001623">
    <property type="entry name" value="DnaJ_domain"/>
</dbReference>
<feature type="compositionally biased region" description="Polar residues" evidence="1">
    <location>
        <begin position="228"/>
        <end position="239"/>
    </location>
</feature>
<organism evidence="3 4">
    <name type="scientific">Pseudocercospora fuligena</name>
    <dbReference type="NCBI Taxonomy" id="685502"/>
    <lineage>
        <taxon>Eukaryota</taxon>
        <taxon>Fungi</taxon>
        <taxon>Dikarya</taxon>
        <taxon>Ascomycota</taxon>
        <taxon>Pezizomycotina</taxon>
        <taxon>Dothideomycetes</taxon>
        <taxon>Dothideomycetidae</taxon>
        <taxon>Mycosphaerellales</taxon>
        <taxon>Mycosphaerellaceae</taxon>
        <taxon>Pseudocercospora</taxon>
    </lineage>
</organism>
<feature type="compositionally biased region" description="Polar residues" evidence="1">
    <location>
        <begin position="267"/>
        <end position="276"/>
    </location>
</feature>
<keyword evidence="4" id="KW-1185">Reference proteome</keyword>
<evidence type="ECO:0000313" key="3">
    <source>
        <dbReference type="EMBL" id="KAF7198149.1"/>
    </source>
</evidence>
<dbReference type="Proteomes" id="UP000660729">
    <property type="component" value="Unassembled WGS sequence"/>
</dbReference>
<dbReference type="SUPFAM" id="SSF46565">
    <property type="entry name" value="Chaperone J-domain"/>
    <property type="match status" value="1"/>
</dbReference>
<evidence type="ECO:0000256" key="1">
    <source>
        <dbReference type="SAM" id="MobiDB-lite"/>
    </source>
</evidence>
<dbReference type="OrthoDB" id="10250354at2759"/>
<feature type="compositionally biased region" description="Polar residues" evidence="1">
    <location>
        <begin position="182"/>
        <end position="201"/>
    </location>
</feature>